<feature type="transmembrane region" description="Helical" evidence="8">
    <location>
        <begin position="12"/>
        <end position="36"/>
    </location>
</feature>
<gene>
    <name evidence="10" type="ORF">GGR23_001137</name>
</gene>
<comment type="similarity">
    <text evidence="2">Belongs to the binding-protein-dependent transport system permease family. CysTW subfamily.</text>
</comment>
<dbReference type="Pfam" id="PF00528">
    <property type="entry name" value="BPD_transp_1"/>
    <property type="match status" value="1"/>
</dbReference>
<evidence type="ECO:0000256" key="1">
    <source>
        <dbReference type="ARBA" id="ARBA00004651"/>
    </source>
</evidence>
<evidence type="ECO:0000313" key="11">
    <source>
        <dbReference type="Proteomes" id="UP000528286"/>
    </source>
</evidence>
<keyword evidence="5 8" id="KW-0812">Transmembrane</keyword>
<keyword evidence="6 8" id="KW-1133">Transmembrane helix</keyword>
<dbReference type="PANTHER" id="PTHR42929">
    <property type="entry name" value="INNER MEMBRANE ABC TRANSPORTER PERMEASE PROTEIN YDCU-RELATED-RELATED"/>
    <property type="match status" value="1"/>
</dbReference>
<evidence type="ECO:0000313" key="10">
    <source>
        <dbReference type="EMBL" id="MBB4063960.1"/>
    </source>
</evidence>
<dbReference type="EMBL" id="JACIEZ010000002">
    <property type="protein sequence ID" value="MBB4063960.1"/>
    <property type="molecule type" value="Genomic_DNA"/>
</dbReference>
<proteinExistence type="inferred from homology"/>
<evidence type="ECO:0000256" key="5">
    <source>
        <dbReference type="ARBA" id="ARBA00022692"/>
    </source>
</evidence>
<feature type="transmembrane region" description="Helical" evidence="8">
    <location>
        <begin position="265"/>
        <end position="285"/>
    </location>
</feature>
<feature type="transmembrane region" description="Helical" evidence="8">
    <location>
        <begin position="163"/>
        <end position="183"/>
    </location>
</feature>
<dbReference type="PROSITE" id="PS50928">
    <property type="entry name" value="ABC_TM1"/>
    <property type="match status" value="1"/>
</dbReference>
<dbReference type="CDD" id="cd06261">
    <property type="entry name" value="TM_PBP2"/>
    <property type="match status" value="1"/>
</dbReference>
<dbReference type="InterPro" id="IPR035906">
    <property type="entry name" value="MetI-like_sf"/>
</dbReference>
<dbReference type="PANTHER" id="PTHR42929:SF1">
    <property type="entry name" value="INNER MEMBRANE ABC TRANSPORTER PERMEASE PROTEIN YDCU-RELATED"/>
    <property type="match status" value="1"/>
</dbReference>
<keyword evidence="7 8" id="KW-0472">Membrane</keyword>
<dbReference type="Gene3D" id="1.10.3720.10">
    <property type="entry name" value="MetI-like"/>
    <property type="match status" value="1"/>
</dbReference>
<evidence type="ECO:0000256" key="3">
    <source>
        <dbReference type="ARBA" id="ARBA00022448"/>
    </source>
</evidence>
<reference evidence="10 11" key="1">
    <citation type="submission" date="2020-08" db="EMBL/GenBank/DDBJ databases">
        <title>Genomic Encyclopedia of Type Strains, Phase IV (KMG-IV): sequencing the most valuable type-strain genomes for metagenomic binning, comparative biology and taxonomic classification.</title>
        <authorList>
            <person name="Goeker M."/>
        </authorList>
    </citation>
    <scope>NUCLEOTIDE SEQUENCE [LARGE SCALE GENOMIC DNA]</scope>
    <source>
        <strain evidence="10 11">DSM 29853</strain>
    </source>
</reference>
<evidence type="ECO:0000256" key="8">
    <source>
        <dbReference type="RuleBase" id="RU363032"/>
    </source>
</evidence>
<feature type="transmembrane region" description="Helical" evidence="8">
    <location>
        <begin position="111"/>
        <end position="133"/>
    </location>
</feature>
<evidence type="ECO:0000259" key="9">
    <source>
        <dbReference type="PROSITE" id="PS50928"/>
    </source>
</evidence>
<dbReference type="RefSeq" id="WP_183365183.1">
    <property type="nucleotide sequence ID" value="NZ_JACIEZ010000002.1"/>
</dbReference>
<dbReference type="Proteomes" id="UP000528286">
    <property type="component" value="Unassembled WGS sequence"/>
</dbReference>
<protein>
    <submittedName>
        <fullName evidence="10">Spermidine/putrescine transport system permease protein</fullName>
    </submittedName>
</protein>
<evidence type="ECO:0000256" key="6">
    <source>
        <dbReference type="ARBA" id="ARBA00022989"/>
    </source>
</evidence>
<feature type="transmembrane region" description="Helical" evidence="8">
    <location>
        <begin position="73"/>
        <end position="99"/>
    </location>
</feature>
<keyword evidence="3 8" id="KW-0813">Transport</keyword>
<sequence length="294" mass="33735">MSDMIRRYGFTLTSTFCLLTAFWLLVLVILPNLYLFENSFRPYLPVVDIGGPKDVYTLKNYLTFFDSPIHISVFIWTVVYSSIVTFICFVIAYPLAYYLSKVAHPRSLPTLFLILTIPLWVSEIMRSFAWFIILSLKGPLNILLIDASVIEKPIRWMTGFRSVLIGLVYTYVLFMLFPIFNAIQSLDTNQIEAAEDLGSPWWRTHWRVILPHSKPGIASGSVMVFMLSAGSILVPTLLASTSSRWFTEIIQQWMFESNDWNTGSAYAFLLLILCTLFVTAVMRTFRVKLSDIAR</sequence>
<comment type="subcellular location">
    <subcellularLocation>
        <location evidence="1 8">Cell membrane</location>
        <topology evidence="1 8">Multi-pass membrane protein</topology>
    </subcellularLocation>
</comment>
<accession>A0A7W6J390</accession>
<feature type="transmembrane region" description="Helical" evidence="8">
    <location>
        <begin position="217"/>
        <end position="238"/>
    </location>
</feature>
<organism evidence="10 11">
    <name type="scientific">Gellertiella hungarica</name>
    <dbReference type="NCBI Taxonomy" id="1572859"/>
    <lineage>
        <taxon>Bacteria</taxon>
        <taxon>Pseudomonadati</taxon>
        <taxon>Pseudomonadota</taxon>
        <taxon>Alphaproteobacteria</taxon>
        <taxon>Hyphomicrobiales</taxon>
        <taxon>Rhizobiaceae</taxon>
        <taxon>Gellertiella</taxon>
    </lineage>
</organism>
<keyword evidence="11" id="KW-1185">Reference proteome</keyword>
<dbReference type="GO" id="GO:0005886">
    <property type="term" value="C:plasma membrane"/>
    <property type="evidence" value="ECO:0007669"/>
    <property type="project" value="UniProtKB-SubCell"/>
</dbReference>
<evidence type="ECO:0000256" key="2">
    <source>
        <dbReference type="ARBA" id="ARBA00007069"/>
    </source>
</evidence>
<dbReference type="InterPro" id="IPR000515">
    <property type="entry name" value="MetI-like"/>
</dbReference>
<comment type="caution">
    <text evidence="10">The sequence shown here is derived from an EMBL/GenBank/DDBJ whole genome shotgun (WGS) entry which is preliminary data.</text>
</comment>
<name>A0A7W6J390_9HYPH</name>
<dbReference type="GO" id="GO:0055085">
    <property type="term" value="P:transmembrane transport"/>
    <property type="evidence" value="ECO:0007669"/>
    <property type="project" value="InterPro"/>
</dbReference>
<keyword evidence="4" id="KW-1003">Cell membrane</keyword>
<dbReference type="AlphaFoldDB" id="A0A7W6J390"/>
<feature type="domain" description="ABC transmembrane type-1" evidence="9">
    <location>
        <begin position="74"/>
        <end position="281"/>
    </location>
</feature>
<evidence type="ECO:0000256" key="7">
    <source>
        <dbReference type="ARBA" id="ARBA00023136"/>
    </source>
</evidence>
<dbReference type="SUPFAM" id="SSF161098">
    <property type="entry name" value="MetI-like"/>
    <property type="match status" value="1"/>
</dbReference>
<evidence type="ECO:0000256" key="4">
    <source>
        <dbReference type="ARBA" id="ARBA00022475"/>
    </source>
</evidence>